<keyword evidence="3" id="KW-1185">Reference proteome</keyword>
<dbReference type="Proteomes" id="UP001148838">
    <property type="component" value="Unassembled WGS sequence"/>
</dbReference>
<evidence type="ECO:0000256" key="1">
    <source>
        <dbReference type="SAM" id="MobiDB-lite"/>
    </source>
</evidence>
<gene>
    <name evidence="2" type="ORF">ANN_18999</name>
</gene>
<reference evidence="2 3" key="1">
    <citation type="journal article" date="2022" name="Allergy">
        <title>Genome assembly and annotation of Periplaneta americana reveal a comprehensive cockroach allergen profile.</title>
        <authorList>
            <person name="Wang L."/>
            <person name="Xiong Q."/>
            <person name="Saelim N."/>
            <person name="Wang L."/>
            <person name="Nong W."/>
            <person name="Wan A.T."/>
            <person name="Shi M."/>
            <person name="Liu X."/>
            <person name="Cao Q."/>
            <person name="Hui J.H.L."/>
            <person name="Sookrung N."/>
            <person name="Leung T.F."/>
            <person name="Tungtrongchitr A."/>
            <person name="Tsui S.K.W."/>
        </authorList>
    </citation>
    <scope>NUCLEOTIDE SEQUENCE [LARGE SCALE GENOMIC DNA]</scope>
    <source>
        <strain evidence="2">PWHHKU_190912</strain>
    </source>
</reference>
<organism evidence="2 3">
    <name type="scientific">Periplaneta americana</name>
    <name type="common">American cockroach</name>
    <name type="synonym">Blatta americana</name>
    <dbReference type="NCBI Taxonomy" id="6978"/>
    <lineage>
        <taxon>Eukaryota</taxon>
        <taxon>Metazoa</taxon>
        <taxon>Ecdysozoa</taxon>
        <taxon>Arthropoda</taxon>
        <taxon>Hexapoda</taxon>
        <taxon>Insecta</taxon>
        <taxon>Pterygota</taxon>
        <taxon>Neoptera</taxon>
        <taxon>Polyneoptera</taxon>
        <taxon>Dictyoptera</taxon>
        <taxon>Blattodea</taxon>
        <taxon>Blattoidea</taxon>
        <taxon>Blattidae</taxon>
        <taxon>Blattinae</taxon>
        <taxon>Periplaneta</taxon>
    </lineage>
</organism>
<proteinExistence type="predicted"/>
<evidence type="ECO:0000313" key="2">
    <source>
        <dbReference type="EMBL" id="KAJ4436367.1"/>
    </source>
</evidence>
<accession>A0ABQ8SRQ2</accession>
<sequence>MSPCDYNLFAKVKEPLRGTRYNTRDELIHTIGRSIRNITNMDALMVYDAFQTFGKRYEDISLLRGNIFNNSCYTAMRKIERRTAASSSGKIIRRCERMAGRAGGLTTRVGCSPQPQSAPWHSHRTVRTSVQCVVRNLHFSNRSKTNYSEEDCGREGDNAGEMSPGSNTESYPAFAHIGLRENPGKNLNEVTCPDRESNPGHLVSRLDALTVTPQLKSHSDDPRKLFSESCKKTKRRKTEHLREAANPAALALATQINLKASGKKKQLN</sequence>
<comment type="caution">
    <text evidence="2">The sequence shown here is derived from an EMBL/GenBank/DDBJ whole genome shotgun (WGS) entry which is preliminary data.</text>
</comment>
<protein>
    <submittedName>
        <fullName evidence="2">Uncharacterized protein</fullName>
    </submittedName>
</protein>
<feature type="region of interest" description="Disordered" evidence="1">
    <location>
        <begin position="144"/>
        <end position="167"/>
    </location>
</feature>
<dbReference type="EMBL" id="JAJSOF020000023">
    <property type="protein sequence ID" value="KAJ4436367.1"/>
    <property type="molecule type" value="Genomic_DNA"/>
</dbReference>
<name>A0ABQ8SRQ2_PERAM</name>
<evidence type="ECO:0000313" key="3">
    <source>
        <dbReference type="Proteomes" id="UP001148838"/>
    </source>
</evidence>